<accession>A0A1F2P5Q2</accession>
<dbReference type="Proteomes" id="UP000885936">
    <property type="component" value="Unassembled WGS sequence"/>
</dbReference>
<evidence type="ECO:0000313" key="3">
    <source>
        <dbReference type="EMBL" id="OFV66667.1"/>
    </source>
</evidence>
<dbReference type="EMBL" id="DQZR01000133">
    <property type="protein sequence ID" value="HDM36250.1"/>
    <property type="molecule type" value="Genomic_DNA"/>
</dbReference>
<reference evidence="3 4" key="1">
    <citation type="submission" date="2016-05" db="EMBL/GenBank/DDBJ databases">
        <title>Microbial consortia oxidize butane by reversing methanogenesis.</title>
        <authorList>
            <person name="Laso-Perez R."/>
            <person name="Richter M."/>
            <person name="Wegener G."/>
            <person name="Musat F."/>
        </authorList>
    </citation>
    <scope>NUCLEOTIDE SEQUENCE [LARGE SCALE GENOMIC DNA]</scope>
    <source>
        <strain evidence="3">BOX1</strain>
    </source>
</reference>
<reference evidence="1" key="2">
    <citation type="journal article" date="2020" name="mSystems">
        <title>Genome- and Community-Level Interaction Insights into Carbon Utilization and Element Cycling Functions of Hydrothermarchaeota in Hydrothermal Sediment.</title>
        <authorList>
            <person name="Zhou Z."/>
            <person name="Liu Y."/>
            <person name="Xu W."/>
            <person name="Pan J."/>
            <person name="Luo Z.H."/>
            <person name="Li M."/>
        </authorList>
    </citation>
    <scope>NUCLEOTIDE SEQUENCE [LARGE SCALE GENOMIC DNA]</scope>
    <source>
        <strain evidence="1">HyVt-185</strain>
        <strain evidence="2">HyVt-386</strain>
    </source>
</reference>
<organism evidence="3 4">
    <name type="scientific">Candidatus Syntropharchaeum butanivorans</name>
    <dbReference type="NCBI Taxonomy" id="1839936"/>
    <lineage>
        <taxon>Archaea</taxon>
        <taxon>Methanobacteriati</taxon>
        <taxon>Methanobacteriota</taxon>
        <taxon>Stenosarchaea group</taxon>
        <taxon>Methanomicrobia</taxon>
        <taxon>Methanosarcinales</taxon>
        <taxon>ANME-2 cluster</taxon>
        <taxon>Candidatus Syntropharchaeum</taxon>
    </lineage>
</organism>
<gene>
    <name evidence="1" type="ORF">ENG09_03210</name>
    <name evidence="2" type="ORF">ENI32_00545</name>
    <name evidence="3" type="ORF">SBU_000634</name>
</gene>
<dbReference type="AlphaFoldDB" id="A0A1F2P5Q2"/>
<dbReference type="Proteomes" id="UP000885863">
    <property type="component" value="Unassembled WGS sequence"/>
</dbReference>
<comment type="caution">
    <text evidence="3">The sequence shown here is derived from an EMBL/GenBank/DDBJ whole genome shotgun (WGS) entry which is preliminary data.</text>
</comment>
<proteinExistence type="predicted"/>
<protein>
    <recommendedName>
        <fullName evidence="5">4-vinyl reductase 4VR domain-containing protein</fullName>
    </recommendedName>
</protein>
<evidence type="ECO:0008006" key="5">
    <source>
        <dbReference type="Google" id="ProtNLM"/>
    </source>
</evidence>
<sequence length="169" mass="19844">MEDKDELMRYPKEDLVAFVRLASRLFMAMDGFWFIAAKEKLGYEVALELDRRAWEMYFPYEAKKLKSVFGIEDGIYGAVRGFKHSMRLLCLDCRLTEIDNDRAVLTIHNCHIRRAMERDGTPLTCQHVGNVVLTLFSRIFDDELEGEILVDDTEEDVSCRWVIRRRAKK</sequence>
<evidence type="ECO:0000313" key="4">
    <source>
        <dbReference type="Proteomes" id="UP000185779"/>
    </source>
</evidence>
<evidence type="ECO:0000313" key="1">
    <source>
        <dbReference type="EMBL" id="HDM36250.1"/>
    </source>
</evidence>
<keyword evidence="4" id="KW-1185">Reference proteome</keyword>
<dbReference type="STRING" id="1839936.SBU_000634"/>
<dbReference type="EMBL" id="LYOR01000002">
    <property type="protein sequence ID" value="OFV66667.1"/>
    <property type="molecule type" value="Genomic_DNA"/>
</dbReference>
<evidence type="ECO:0000313" key="2">
    <source>
        <dbReference type="EMBL" id="HEC56369.1"/>
    </source>
</evidence>
<dbReference type="Proteomes" id="UP000185779">
    <property type="component" value="Unassembled WGS sequence"/>
</dbReference>
<dbReference type="EMBL" id="DRIE01000008">
    <property type="protein sequence ID" value="HEC56369.1"/>
    <property type="molecule type" value="Genomic_DNA"/>
</dbReference>
<name>A0A1F2P5Q2_9EURY</name>
<dbReference type="Pfam" id="PF19620">
    <property type="entry name" value="DUF6125"/>
    <property type="match status" value="1"/>
</dbReference>